<name>R6S9F1_9FIRM</name>
<proteinExistence type="predicted"/>
<comment type="caution">
    <text evidence="2">The sequence shown here is derived from an EMBL/GenBank/DDBJ whole genome shotgun (WGS) entry which is preliminary data.</text>
</comment>
<sequence>MVQSLFSKLKDNQDIRKMFSGNNGAFSFFSRKTNKPVSNDKQKENKKKVSKKLNRYPSMLRIKGFESDAEDEGFVKVIHKGRKGKITLETDVENTFLSRSNDAGKIEITTTEVKKINGYNGMSWR</sequence>
<accession>R6S9F1</accession>
<organism evidence="2 3">
    <name type="scientific">[Eubacterium] siraeum CAG:80</name>
    <dbReference type="NCBI Taxonomy" id="1263080"/>
    <lineage>
        <taxon>Bacteria</taxon>
        <taxon>Bacillati</taxon>
        <taxon>Bacillota</taxon>
        <taxon>Clostridia</taxon>
        <taxon>Eubacteriales</taxon>
        <taxon>Oscillospiraceae</taxon>
        <taxon>Oscillospiraceae incertae sedis</taxon>
    </lineage>
</organism>
<evidence type="ECO:0000313" key="3">
    <source>
        <dbReference type="Proteomes" id="UP000018142"/>
    </source>
</evidence>
<dbReference type="AlphaFoldDB" id="R6S9F1"/>
<feature type="region of interest" description="Disordered" evidence="1">
    <location>
        <begin position="20"/>
        <end position="51"/>
    </location>
</feature>
<dbReference type="EMBL" id="CBFJ010000007">
    <property type="protein sequence ID" value="CDC43257.1"/>
    <property type="molecule type" value="Genomic_DNA"/>
</dbReference>
<reference evidence="2" key="1">
    <citation type="submission" date="2012-11" db="EMBL/GenBank/DDBJ databases">
        <title>Dependencies among metagenomic species, viruses, plasmids and units of genetic variation.</title>
        <authorList>
            <person name="Nielsen H.B."/>
            <person name="Almeida M."/>
            <person name="Juncker A.S."/>
            <person name="Rasmussen S."/>
            <person name="Li J."/>
            <person name="Sunagawa S."/>
            <person name="Plichta D."/>
            <person name="Gautier L."/>
            <person name="Le Chatelier E."/>
            <person name="Peletier E."/>
            <person name="Bonde I."/>
            <person name="Nielsen T."/>
            <person name="Manichanh C."/>
            <person name="Arumugam M."/>
            <person name="Batto J."/>
            <person name="Santos M.B.Q.D."/>
            <person name="Blom N."/>
            <person name="Borruel N."/>
            <person name="Burgdorf K.S."/>
            <person name="Boumezbeur F."/>
            <person name="Casellas F."/>
            <person name="Dore J."/>
            <person name="Guarner F."/>
            <person name="Hansen T."/>
            <person name="Hildebrand F."/>
            <person name="Kaas R.S."/>
            <person name="Kennedy S."/>
            <person name="Kristiansen K."/>
            <person name="Kultima J.R."/>
            <person name="Leonard P."/>
            <person name="Levenez F."/>
            <person name="Lund O."/>
            <person name="Moumen B."/>
            <person name="Le Paslier D."/>
            <person name="Pons N."/>
            <person name="Pedersen O."/>
            <person name="Prifti E."/>
            <person name="Qin J."/>
            <person name="Raes J."/>
            <person name="Tap J."/>
            <person name="Tims S."/>
            <person name="Ussery D.W."/>
            <person name="Yamada T."/>
            <person name="MetaHit consortium"/>
            <person name="Renault P."/>
            <person name="Sicheritz-Ponten T."/>
            <person name="Bork P."/>
            <person name="Wang J."/>
            <person name="Brunak S."/>
            <person name="Ehrlich S.D."/>
        </authorList>
    </citation>
    <scope>NUCLEOTIDE SEQUENCE [LARGE SCALE GENOMIC DNA]</scope>
</reference>
<feature type="compositionally biased region" description="Low complexity" evidence="1">
    <location>
        <begin position="20"/>
        <end position="30"/>
    </location>
</feature>
<gene>
    <name evidence="2" type="ORF">BN788_01105</name>
</gene>
<protein>
    <submittedName>
        <fullName evidence="2">Uncharacterized protein</fullName>
    </submittedName>
</protein>
<dbReference type="Proteomes" id="UP000018142">
    <property type="component" value="Unassembled WGS sequence"/>
</dbReference>
<evidence type="ECO:0000313" key="2">
    <source>
        <dbReference type="EMBL" id="CDC43257.1"/>
    </source>
</evidence>
<evidence type="ECO:0000256" key="1">
    <source>
        <dbReference type="SAM" id="MobiDB-lite"/>
    </source>
</evidence>